<feature type="compositionally biased region" description="Basic residues" evidence="1">
    <location>
        <begin position="1869"/>
        <end position="1883"/>
    </location>
</feature>
<feature type="region of interest" description="Disordered" evidence="1">
    <location>
        <begin position="1293"/>
        <end position="1320"/>
    </location>
</feature>
<gene>
    <name evidence="2" type="ORF">IZO911_LOCUS36799</name>
</gene>
<organism evidence="2 3">
    <name type="scientific">Adineta steineri</name>
    <dbReference type="NCBI Taxonomy" id="433720"/>
    <lineage>
        <taxon>Eukaryota</taxon>
        <taxon>Metazoa</taxon>
        <taxon>Spiralia</taxon>
        <taxon>Gnathifera</taxon>
        <taxon>Rotifera</taxon>
        <taxon>Eurotatoria</taxon>
        <taxon>Bdelloidea</taxon>
        <taxon>Adinetida</taxon>
        <taxon>Adinetidae</taxon>
        <taxon>Adineta</taxon>
    </lineage>
</organism>
<proteinExistence type="predicted"/>
<dbReference type="Proteomes" id="UP000663860">
    <property type="component" value="Unassembled WGS sequence"/>
</dbReference>
<name>A0A815HGL0_9BILA</name>
<feature type="compositionally biased region" description="Basic and acidic residues" evidence="1">
    <location>
        <begin position="1902"/>
        <end position="1913"/>
    </location>
</feature>
<dbReference type="SUPFAM" id="SSF48371">
    <property type="entry name" value="ARM repeat"/>
    <property type="match status" value="2"/>
</dbReference>
<feature type="compositionally biased region" description="Acidic residues" evidence="1">
    <location>
        <begin position="618"/>
        <end position="632"/>
    </location>
</feature>
<accession>A0A815HGL0</accession>
<comment type="caution">
    <text evidence="2">The sequence shown here is derived from an EMBL/GenBank/DDBJ whole genome shotgun (WGS) entry which is preliminary data.</text>
</comment>
<evidence type="ECO:0000313" key="2">
    <source>
        <dbReference type="EMBL" id="CAF1351538.1"/>
    </source>
</evidence>
<dbReference type="Pfam" id="PF20168">
    <property type="entry name" value="PDS5"/>
    <property type="match status" value="2"/>
</dbReference>
<sequence length="1947" mass="225281">MSDPIDDLKSFFSTTKSLKTKGKDFLQLYKQITDYKKTNKQRSDKLNESIIKFIQFSCDLARLNIEFFLCKIKHKFYLNSDFLQLYKQITDYKKTNKQRSDKLNESIIKFIQFSCDLASNQEYSSIWQSLVDITSDIANSYGSLHSGNDAHNFDVFFKPLLQEIDNEEHSDLYKFIERLLAKMNLGFKIAISEYFRKLFFDAFASNVKRKLKESYDLFRIIHVHIPEIIPPILTMHQTFLKNPNPDQREIGIRFIVDVLTGVYTIREELHIDVLDDFRKSFHEKDSEAQRIVIANLAKYLLRKTYITNILIDDLKKCFDTQMISPQLLCVLVDQISLAIKECYHATPDSLLNLLFTGCNHSTANVAINCVDTIAYLYRLYYVKDPYPSPTRSRLDVVPRIVLHTAIKHSDLIVRIESQTRFFENIIFEHYRIDERTRQFFIFAQSDLGDEGVKNYGQLLHIQSELRLLLHKALVKCCTTSEKSLSKMSTSDNEEDLTPDLEELDSENEDEHLKLSHILQKLSDLCFTPKEHGVKKLREWIMKSEPKAREQLQSMSYLTIDQSTLTTNMDDSTATINEAVQLVEDRLASRVSIVFSHDFLEEFPLSAQTYFNEEALLEEQTDDDNDNDTDDIDSSSSISTDNRQQNEQCQHRCIKQMGKLTKVLRPYFESSMDVEILEKFIEIIDENRPVLSTFVFGILAEFGALLGPGTIKTALIDRLVDVLVDAINKGDTTTMGKWAMRALVPIDFLQLYKQITDYKKTNKQRSDKLNESIIKFIQFSCDLASNQEYSSIWQSLVDITSDIANSYGSLHSGNDTHNFDVFFKPLLQEIDNEEHSDLYKFIERLLAKMNLGFKIAISEYFRKLFFDAFASNVKRKLKESYDLFRIIHVHIPEIIPPILTMHQTFLKNPNPDQREIGIRFIVDVLTGVYTIREALHTDVLDDFRKSFHEKDSEAQRIVIANLAKYLLRKTYITNILIDDLKKCFDAQIISPQLLCVLVDQISLAIKECYHATPDSLLNLLFTGCNHSTANVAINCVDTIAYLYRLYYVKDPYPSPTRSRLDVVPRIVLHTAIKHSDLIVRIESQTRFFENIIFEHYRIDERTRQFFIFAQSDLGDEGVKNYGQLLHIQSELRLLLHKALVKCCTTSEKSLSKMSTSDNEQDLTPDLEELDSENEDEHLKLSHILQKLSDLCFTPKEHGVKKLREWIMKSEPKAREQLQSMSYLTIDQSTLVDTTFSKTTNTTNMDDSTATINEAVQLVEDRLASRVSIVFSHDFLEEFPLSAQTYFNEEALLEEQTDDDNDTDDIDSSSSISTDNRQENEQCQHRCIKQMGKLTKVLRPYFESSMDVEILEKFIEIIDENRPVLSTFVFGILAEFGALLGPGTIKTALIDRLVDVLVDAINKGDTTTMGKWAMRALVPIVGSNEQQLEQIITHSLFGKTKTSWWSTDGSASSYRWLLLSHIVKYAPSTRTMFNILQQIIKVILRHFPHSKSSTETMKSFDEVSDDIQMRANQLKFLSRSANCIRIQRHGNSLLDDNDDDDNEDADDEDRIDTINLLMKFLLKLIKDVFMFPKNEIGRHYLQLQASFEVLRILEIPEVFHSFSPTNYVELFAAATHQNIHVRHRFLQRILNKVAQWKLSVLFLGFTIAVPNDDEDFTTGKNLKSVMERLYSLASKGSVETMQRLLPEKSISLMIYLHANNRSLVFEIDREVLESITNSVKWSLRTIVQAREKTDKRFHGAIPKLLHSIKHSRSKADPLDDNLHHRIYLVVDIFQSIFADLSPLEAYDFADTRNNLSGEPLLFTQPDFTNLNTKSYLPDFYKEKKVTKRSKKDTTMISDNEHTDNESEYSEMAITPTTTIAADDEDDDEDKKKKKKNLPNKKRQRNRAMEPPSSSSETIDDEEDKQMQQEEKENEKKTRKRKVSSSARPTYSELIGYRIPEGFTMLYNNI</sequence>
<reference evidence="2" key="1">
    <citation type="submission" date="2021-02" db="EMBL/GenBank/DDBJ databases">
        <authorList>
            <person name="Nowell W R."/>
        </authorList>
    </citation>
    <scope>NUCLEOTIDE SEQUENCE</scope>
</reference>
<evidence type="ECO:0000313" key="3">
    <source>
        <dbReference type="Proteomes" id="UP000663860"/>
    </source>
</evidence>
<protein>
    <submittedName>
        <fullName evidence="2">Uncharacterized protein</fullName>
    </submittedName>
</protein>
<feature type="compositionally biased region" description="Acidic residues" evidence="1">
    <location>
        <begin position="1293"/>
        <end position="1305"/>
    </location>
</feature>
<evidence type="ECO:0000256" key="1">
    <source>
        <dbReference type="SAM" id="MobiDB-lite"/>
    </source>
</evidence>
<feature type="region of interest" description="Disordered" evidence="1">
    <location>
        <begin position="618"/>
        <end position="646"/>
    </location>
</feature>
<dbReference type="InterPro" id="IPR016024">
    <property type="entry name" value="ARM-type_fold"/>
</dbReference>
<feature type="region of interest" description="Disordered" evidence="1">
    <location>
        <begin position="1825"/>
        <end position="1932"/>
    </location>
</feature>
<dbReference type="EMBL" id="CAJNOE010000879">
    <property type="protein sequence ID" value="CAF1351538.1"/>
    <property type="molecule type" value="Genomic_DNA"/>
</dbReference>